<reference evidence="2" key="1">
    <citation type="submission" date="2022-07" db="EMBL/GenBank/DDBJ databases">
        <title>Genome Sequence of Xylaria arbuscula.</title>
        <authorList>
            <person name="Buettner E."/>
        </authorList>
    </citation>
    <scope>NUCLEOTIDE SEQUENCE</scope>
    <source>
        <strain evidence="2">VT107</strain>
    </source>
</reference>
<gene>
    <name evidence="2" type="ORF">NPX13_g276</name>
</gene>
<dbReference type="VEuPathDB" id="FungiDB:F4678DRAFT_452276"/>
<protein>
    <submittedName>
        <fullName evidence="2">Uncharacterized protein</fullName>
    </submittedName>
</protein>
<comment type="caution">
    <text evidence="2">The sequence shown here is derived from an EMBL/GenBank/DDBJ whole genome shotgun (WGS) entry which is preliminary data.</text>
</comment>
<feature type="compositionally biased region" description="Low complexity" evidence="1">
    <location>
        <begin position="82"/>
        <end position="105"/>
    </location>
</feature>
<organism evidence="2 3">
    <name type="scientific">Xylaria arbuscula</name>
    <dbReference type="NCBI Taxonomy" id="114810"/>
    <lineage>
        <taxon>Eukaryota</taxon>
        <taxon>Fungi</taxon>
        <taxon>Dikarya</taxon>
        <taxon>Ascomycota</taxon>
        <taxon>Pezizomycotina</taxon>
        <taxon>Sordariomycetes</taxon>
        <taxon>Xylariomycetidae</taxon>
        <taxon>Xylariales</taxon>
        <taxon>Xylariaceae</taxon>
        <taxon>Xylaria</taxon>
    </lineage>
</organism>
<dbReference type="Proteomes" id="UP001148614">
    <property type="component" value="Unassembled WGS sequence"/>
</dbReference>
<name>A0A9W8NN63_9PEZI</name>
<sequence length="221" mass="24217">MYIIDTKVSPILLALSTTAWFRRAPRIAIQVFNFHTPEPNPELLPEPRAYPENLDYWGRNWVLWNKLLSSLSISPLQQQQQLLQSPASRNASTNGNGNGNSASAAGSGGGSGCAGPRDLRDLMTSPALEQLLFVVVPNREIQRTCYLRPNIYGFQVVDPESFALGSADEVHAVNGHAGLTYSRVHRAFPGLGVDRKIGYVADAVPGRAGFTCLDEMFVNNY</sequence>
<feature type="region of interest" description="Disordered" evidence="1">
    <location>
        <begin position="82"/>
        <end position="118"/>
    </location>
</feature>
<dbReference type="AlphaFoldDB" id="A0A9W8NN63"/>
<proteinExistence type="predicted"/>
<evidence type="ECO:0000313" key="2">
    <source>
        <dbReference type="EMBL" id="KAJ3580291.1"/>
    </source>
</evidence>
<evidence type="ECO:0000313" key="3">
    <source>
        <dbReference type="Proteomes" id="UP001148614"/>
    </source>
</evidence>
<accession>A0A9W8NN63</accession>
<dbReference type="EMBL" id="JANPWZ010000016">
    <property type="protein sequence ID" value="KAJ3580291.1"/>
    <property type="molecule type" value="Genomic_DNA"/>
</dbReference>
<keyword evidence="3" id="KW-1185">Reference proteome</keyword>
<evidence type="ECO:0000256" key="1">
    <source>
        <dbReference type="SAM" id="MobiDB-lite"/>
    </source>
</evidence>